<gene>
    <name evidence="5" type="primary">modA</name>
    <name evidence="5" type="ORF">ACFO1V_04735</name>
</gene>
<evidence type="ECO:0000256" key="4">
    <source>
        <dbReference type="SAM" id="SignalP"/>
    </source>
</evidence>
<feature type="chain" id="PRO_5046949820" evidence="4">
    <location>
        <begin position="21"/>
        <end position="249"/>
    </location>
</feature>
<dbReference type="NCBIfam" id="TIGR01256">
    <property type="entry name" value="modA"/>
    <property type="match status" value="1"/>
</dbReference>
<evidence type="ECO:0000256" key="3">
    <source>
        <dbReference type="ARBA" id="ARBA00022729"/>
    </source>
</evidence>
<evidence type="ECO:0000256" key="1">
    <source>
        <dbReference type="ARBA" id="ARBA00009175"/>
    </source>
</evidence>
<dbReference type="SUPFAM" id="SSF53850">
    <property type="entry name" value="Periplasmic binding protein-like II"/>
    <property type="match status" value="1"/>
</dbReference>
<reference evidence="6" key="1">
    <citation type="journal article" date="2019" name="Int. J. Syst. Evol. Microbiol.">
        <title>The Global Catalogue of Microorganisms (GCM) 10K type strain sequencing project: providing services to taxonomists for standard genome sequencing and annotation.</title>
        <authorList>
            <consortium name="The Broad Institute Genomics Platform"/>
            <consortium name="The Broad Institute Genome Sequencing Center for Infectious Disease"/>
            <person name="Wu L."/>
            <person name="Ma J."/>
        </authorList>
    </citation>
    <scope>NUCLEOTIDE SEQUENCE [LARGE SCALE GENOMIC DNA]</scope>
    <source>
        <strain evidence="6">CGMCC 1.15731</strain>
    </source>
</reference>
<dbReference type="InterPro" id="IPR050682">
    <property type="entry name" value="ModA/WtpA"/>
</dbReference>
<proteinExistence type="inferred from homology"/>
<comment type="similarity">
    <text evidence="1">Belongs to the bacterial solute-binding protein ModA family.</text>
</comment>
<evidence type="ECO:0000313" key="6">
    <source>
        <dbReference type="Proteomes" id="UP001596042"/>
    </source>
</evidence>
<evidence type="ECO:0000256" key="2">
    <source>
        <dbReference type="ARBA" id="ARBA00022723"/>
    </source>
</evidence>
<accession>A0ABV9H3Z6</accession>
<dbReference type="PIRSF" id="PIRSF004846">
    <property type="entry name" value="ModA"/>
    <property type="match status" value="1"/>
</dbReference>
<dbReference type="Pfam" id="PF13531">
    <property type="entry name" value="SBP_bac_11"/>
    <property type="match status" value="1"/>
</dbReference>
<keyword evidence="2" id="KW-0479">Metal-binding</keyword>
<keyword evidence="3 4" id="KW-0732">Signal</keyword>
<organism evidence="5 6">
    <name type="scientific">Daeguia caeni</name>
    <dbReference type="NCBI Taxonomy" id="439612"/>
    <lineage>
        <taxon>Bacteria</taxon>
        <taxon>Pseudomonadati</taxon>
        <taxon>Pseudomonadota</taxon>
        <taxon>Alphaproteobacteria</taxon>
        <taxon>Hyphomicrobiales</taxon>
        <taxon>Brucellaceae</taxon>
        <taxon>Daeguia</taxon>
    </lineage>
</organism>
<dbReference type="RefSeq" id="WP_374831398.1">
    <property type="nucleotide sequence ID" value="NZ_JBHEEZ010000008.1"/>
</dbReference>
<comment type="caution">
    <text evidence="5">The sequence shown here is derived from an EMBL/GenBank/DDBJ whole genome shotgun (WGS) entry which is preliminary data.</text>
</comment>
<name>A0ABV9H3Z6_9HYPH</name>
<dbReference type="Gene3D" id="3.40.190.10">
    <property type="entry name" value="Periplasmic binding protein-like II"/>
    <property type="match status" value="2"/>
</dbReference>
<dbReference type="EMBL" id="JBHSEL010000043">
    <property type="protein sequence ID" value="MFC4624534.1"/>
    <property type="molecule type" value="Genomic_DNA"/>
</dbReference>
<dbReference type="InterPro" id="IPR005950">
    <property type="entry name" value="ModA"/>
</dbReference>
<protein>
    <submittedName>
        <fullName evidence="5">Molybdate ABC transporter substrate-binding protein</fullName>
    </submittedName>
</protein>
<dbReference type="Proteomes" id="UP001596042">
    <property type="component" value="Unassembled WGS sequence"/>
</dbReference>
<keyword evidence="6" id="KW-1185">Reference proteome</keyword>
<dbReference type="PANTHER" id="PTHR30632">
    <property type="entry name" value="MOLYBDATE-BINDING PERIPLASMIC PROTEIN"/>
    <property type="match status" value="1"/>
</dbReference>
<dbReference type="PANTHER" id="PTHR30632:SF17">
    <property type="entry name" value="MOLYBDATE-BINDING PROTEIN MODA"/>
    <property type="match status" value="1"/>
</dbReference>
<feature type="signal peptide" evidence="4">
    <location>
        <begin position="1"/>
        <end position="20"/>
    </location>
</feature>
<sequence>MKRLLSALAVLALTATMATAAEKVTVFAAASMKDVIDEAARQFSAKDGTQIVASYAASSALAKQIEAGAPAQIFISADLDWMSYLARRKLIDPASRQIIAGNALIIATDQAMADSDARTLLDARRFAMGDPSNVPAGKYGKAALETLGLWGEVKKNAVFTENVRLALQYVVLGEVKAAIVYASDRMAAPELKEAYRFPASSHAPILYPAALIEKNASDQARAFLAFLTGPAGQAIITARGFMGAAEAKS</sequence>
<evidence type="ECO:0000313" key="5">
    <source>
        <dbReference type="EMBL" id="MFC4624534.1"/>
    </source>
</evidence>